<name>A0ABD5ZR71_9EURY</name>
<sequence length="350" mass="37421">MKVLSVVGTRPHFVKAAPVSRALDGACEHVLVHTGQHYDDALSERFFRELDIPRPDHDLRVGSADHGPQTAMMLSSLSAVLRAESPDVVLVYGDTNSTLAGALATAKLPPTLAHVEAGVRCFNRDIPEEVNRVLTDHASDLLFAPTETAVDNLAAEGVTAGVTNTGDVLYDALLWARDRLDAGVLDEFGVVPGEYVLSTVHRAHNTDDPERLGAILRAFGSLALPVVLPAHPRTREAVAAHGLDVPANVKLVEPVSYLDFLALLDGAARVATDSGGVRKEAFYLDTPCVTLREETVWPETVAAGWNELVGTDEGAIVRALTREWDLGEKPAPYGEGDAALAIREAILGVE</sequence>
<dbReference type="PANTHER" id="PTHR43174">
    <property type="entry name" value="UDP-N-ACETYLGLUCOSAMINE 2-EPIMERASE"/>
    <property type="match status" value="1"/>
</dbReference>
<dbReference type="EMBL" id="JBHTAP010000001">
    <property type="protein sequence ID" value="MFC7236116.1"/>
    <property type="molecule type" value="Genomic_DNA"/>
</dbReference>
<dbReference type="Proteomes" id="UP001596398">
    <property type="component" value="Unassembled WGS sequence"/>
</dbReference>
<dbReference type="Pfam" id="PF02350">
    <property type="entry name" value="Epimerase_2"/>
    <property type="match status" value="1"/>
</dbReference>
<dbReference type="NCBIfam" id="TIGR00236">
    <property type="entry name" value="wecB"/>
    <property type="match status" value="1"/>
</dbReference>
<dbReference type="GeneID" id="79267822"/>
<dbReference type="EC" id="5.1.3.14" evidence="2"/>
<proteinExistence type="predicted"/>
<dbReference type="SUPFAM" id="SSF53756">
    <property type="entry name" value="UDP-Glycosyltransferase/glycogen phosphorylase"/>
    <property type="match status" value="1"/>
</dbReference>
<feature type="domain" description="UDP-N-acetylglucosamine 2-epimerase" evidence="1">
    <location>
        <begin position="26"/>
        <end position="346"/>
    </location>
</feature>
<dbReference type="RefSeq" id="WP_276236177.1">
    <property type="nucleotide sequence ID" value="NZ_CP119802.1"/>
</dbReference>
<organism evidence="2 3">
    <name type="scientific">Halosegnis marinus</name>
    <dbReference type="NCBI Taxonomy" id="3034023"/>
    <lineage>
        <taxon>Archaea</taxon>
        <taxon>Methanobacteriati</taxon>
        <taxon>Methanobacteriota</taxon>
        <taxon>Stenosarchaea group</taxon>
        <taxon>Halobacteria</taxon>
        <taxon>Halobacteriales</taxon>
        <taxon>Natronomonadaceae</taxon>
        <taxon>Halosegnis</taxon>
    </lineage>
</organism>
<dbReference type="PANTHER" id="PTHR43174:SF1">
    <property type="entry name" value="UDP-N-ACETYLGLUCOSAMINE 2-EPIMERASE"/>
    <property type="match status" value="1"/>
</dbReference>
<keyword evidence="2" id="KW-0413">Isomerase</keyword>
<comment type="caution">
    <text evidence="2">The sequence shown here is derived from an EMBL/GenBank/DDBJ whole genome shotgun (WGS) entry which is preliminary data.</text>
</comment>
<dbReference type="InterPro" id="IPR003331">
    <property type="entry name" value="UDP_GlcNAc_Epimerase_2_dom"/>
</dbReference>
<accession>A0ABD5ZR71</accession>
<gene>
    <name evidence="2" type="primary">wecB</name>
    <name evidence="2" type="ORF">ACFQJ4_12390</name>
</gene>
<evidence type="ECO:0000259" key="1">
    <source>
        <dbReference type="Pfam" id="PF02350"/>
    </source>
</evidence>
<dbReference type="Gene3D" id="3.40.50.2000">
    <property type="entry name" value="Glycogen Phosphorylase B"/>
    <property type="match status" value="2"/>
</dbReference>
<dbReference type="InterPro" id="IPR029767">
    <property type="entry name" value="WecB-like"/>
</dbReference>
<dbReference type="AlphaFoldDB" id="A0ABD5ZR71"/>
<evidence type="ECO:0000313" key="2">
    <source>
        <dbReference type="EMBL" id="MFC7236116.1"/>
    </source>
</evidence>
<dbReference type="GO" id="GO:0008761">
    <property type="term" value="F:UDP-N-acetylglucosamine 2-epimerase activity"/>
    <property type="evidence" value="ECO:0007669"/>
    <property type="project" value="UniProtKB-EC"/>
</dbReference>
<reference evidence="2 3" key="1">
    <citation type="journal article" date="2019" name="Int. J. Syst. Evol. Microbiol.">
        <title>The Global Catalogue of Microorganisms (GCM) 10K type strain sequencing project: providing services to taxonomists for standard genome sequencing and annotation.</title>
        <authorList>
            <consortium name="The Broad Institute Genomics Platform"/>
            <consortium name="The Broad Institute Genome Sequencing Center for Infectious Disease"/>
            <person name="Wu L."/>
            <person name="Ma J."/>
        </authorList>
    </citation>
    <scope>NUCLEOTIDE SEQUENCE [LARGE SCALE GENOMIC DNA]</scope>
    <source>
        <strain evidence="2 3">DT85</strain>
    </source>
</reference>
<dbReference type="CDD" id="cd03786">
    <property type="entry name" value="GTB_UDP-GlcNAc_2-Epimerase"/>
    <property type="match status" value="1"/>
</dbReference>
<protein>
    <submittedName>
        <fullName evidence="2">Non-hydrolyzing UDP-N-acetylglucosamine 2-epimerase</fullName>
        <ecNumber evidence="2">5.1.3.14</ecNumber>
    </submittedName>
</protein>
<evidence type="ECO:0000313" key="3">
    <source>
        <dbReference type="Proteomes" id="UP001596398"/>
    </source>
</evidence>
<keyword evidence="3" id="KW-1185">Reference proteome</keyword>